<feature type="chain" id="PRO_5003042188" evidence="2">
    <location>
        <begin position="20"/>
        <end position="232"/>
    </location>
</feature>
<name>D3BE56_HETP5</name>
<protein>
    <submittedName>
        <fullName evidence="3">Uncharacterized protein</fullName>
    </submittedName>
</protein>
<comment type="caution">
    <text evidence="3">The sequence shown here is derived from an EMBL/GenBank/DDBJ whole genome shotgun (WGS) entry which is preliminary data.</text>
</comment>
<dbReference type="Proteomes" id="UP000001396">
    <property type="component" value="Unassembled WGS sequence"/>
</dbReference>
<proteinExistence type="predicted"/>
<dbReference type="OMA" id="EYYRESH"/>
<evidence type="ECO:0000256" key="2">
    <source>
        <dbReference type="SAM" id="SignalP"/>
    </source>
</evidence>
<gene>
    <name evidence="3" type="ORF">PPL_07009</name>
</gene>
<sequence>MKATTLVLVGLVTLTCVSAQLNTILNDQALLGSSYNNWATAYGRQGFVQSGGGSSIWNSRQANVYNWNRGRAAGSYIKQANGYSWDSYDDFTNGHLGSNNVGFNQVNATKKPGHRGLHGGKLAGVIIGSVVGGFIILAGIVSAILAWRRHRAKKRGTMYADYRSNYQTERRDPYLDRNAPQEYYRESHRNTLNQGYVNETTASDRFQTENLRTYQDRDVLVPRPGDSVSFHN</sequence>
<dbReference type="InParanoid" id="D3BE56"/>
<evidence type="ECO:0000313" key="4">
    <source>
        <dbReference type="Proteomes" id="UP000001396"/>
    </source>
</evidence>
<keyword evidence="1" id="KW-1133">Transmembrane helix</keyword>
<evidence type="ECO:0000313" key="3">
    <source>
        <dbReference type="EMBL" id="EFA80187.1"/>
    </source>
</evidence>
<reference evidence="3 4" key="1">
    <citation type="journal article" date="2011" name="Genome Res.">
        <title>Phylogeny-wide analysis of social amoeba genomes highlights ancient origins for complex intercellular communication.</title>
        <authorList>
            <person name="Heidel A.J."/>
            <person name="Lawal H.M."/>
            <person name="Felder M."/>
            <person name="Schilde C."/>
            <person name="Helps N.R."/>
            <person name="Tunggal B."/>
            <person name="Rivero F."/>
            <person name="John U."/>
            <person name="Schleicher M."/>
            <person name="Eichinger L."/>
            <person name="Platzer M."/>
            <person name="Noegel A.A."/>
            <person name="Schaap P."/>
            <person name="Gloeckner G."/>
        </authorList>
    </citation>
    <scope>NUCLEOTIDE SEQUENCE [LARGE SCALE GENOMIC DNA]</scope>
    <source>
        <strain evidence="4">ATCC 26659 / Pp 5 / PN500</strain>
    </source>
</reference>
<keyword evidence="2" id="KW-0732">Signal</keyword>
<evidence type="ECO:0000256" key="1">
    <source>
        <dbReference type="SAM" id="Phobius"/>
    </source>
</evidence>
<dbReference type="EMBL" id="ADBJ01000031">
    <property type="protein sequence ID" value="EFA80187.1"/>
    <property type="molecule type" value="Genomic_DNA"/>
</dbReference>
<feature type="transmembrane region" description="Helical" evidence="1">
    <location>
        <begin position="122"/>
        <end position="147"/>
    </location>
</feature>
<dbReference type="FunCoup" id="D3BE56">
    <property type="interactions" value="422"/>
</dbReference>
<feature type="signal peptide" evidence="2">
    <location>
        <begin position="1"/>
        <end position="19"/>
    </location>
</feature>
<keyword evidence="1" id="KW-0472">Membrane</keyword>
<organism evidence="3 4">
    <name type="scientific">Heterostelium pallidum (strain ATCC 26659 / Pp 5 / PN500)</name>
    <name type="common">Cellular slime mold</name>
    <name type="synonym">Polysphondylium pallidum</name>
    <dbReference type="NCBI Taxonomy" id="670386"/>
    <lineage>
        <taxon>Eukaryota</taxon>
        <taxon>Amoebozoa</taxon>
        <taxon>Evosea</taxon>
        <taxon>Eumycetozoa</taxon>
        <taxon>Dictyostelia</taxon>
        <taxon>Acytosteliales</taxon>
        <taxon>Acytosteliaceae</taxon>
        <taxon>Heterostelium</taxon>
    </lineage>
</organism>
<accession>D3BE56</accession>
<dbReference type="GeneID" id="31362490"/>
<dbReference type="AlphaFoldDB" id="D3BE56"/>
<keyword evidence="4" id="KW-1185">Reference proteome</keyword>
<keyword evidence="1" id="KW-0812">Transmembrane</keyword>
<dbReference type="RefSeq" id="XP_020432307.1">
    <property type="nucleotide sequence ID" value="XM_020577859.1"/>
</dbReference>